<evidence type="ECO:0000313" key="3">
    <source>
        <dbReference type="EMBL" id="WAL68921.1"/>
    </source>
</evidence>
<dbReference type="InterPro" id="IPR043763">
    <property type="entry name" value="DUF5709"/>
</dbReference>
<dbReference type="RefSeq" id="WP_268759011.1">
    <property type="nucleotide sequence ID" value="NZ_CP113836.1"/>
</dbReference>
<evidence type="ECO:0000256" key="1">
    <source>
        <dbReference type="SAM" id="MobiDB-lite"/>
    </source>
</evidence>
<protein>
    <submittedName>
        <fullName evidence="3">DUF5709 domain-containing protein</fullName>
    </submittedName>
</protein>
<accession>A0ABY7B9A1</accession>
<evidence type="ECO:0000259" key="2">
    <source>
        <dbReference type="Pfam" id="PF18970"/>
    </source>
</evidence>
<feature type="compositionally biased region" description="Acidic residues" evidence="1">
    <location>
        <begin position="1"/>
        <end position="12"/>
    </location>
</feature>
<dbReference type="Proteomes" id="UP001163203">
    <property type="component" value="Chromosome"/>
</dbReference>
<organism evidence="3 4">
    <name type="scientific">Amycolatopsis cynarae</name>
    <dbReference type="NCBI Taxonomy" id="2995223"/>
    <lineage>
        <taxon>Bacteria</taxon>
        <taxon>Bacillati</taxon>
        <taxon>Actinomycetota</taxon>
        <taxon>Actinomycetes</taxon>
        <taxon>Pseudonocardiales</taxon>
        <taxon>Pseudonocardiaceae</taxon>
        <taxon>Amycolatopsis</taxon>
    </lineage>
</organism>
<dbReference type="Pfam" id="PF18970">
    <property type="entry name" value="DUF5709"/>
    <property type="match status" value="1"/>
</dbReference>
<evidence type="ECO:0000313" key="4">
    <source>
        <dbReference type="Proteomes" id="UP001163203"/>
    </source>
</evidence>
<sequence>MADWPDDTDDVVFEQLEGQDTLDYEHPEDPLDEGYSAAEAPWGATDWGTTGREAAAGEHLATRLGREVREAGAAPEGDGLGDTSDTEGELLDREVGNLRAGRLTAAEGGDTELFATDVGVDGAGASAEEAAVRIVDEDSVTGLD</sequence>
<gene>
    <name evidence="3" type="ORF">ORV05_14505</name>
</gene>
<feature type="region of interest" description="Disordered" evidence="1">
    <location>
        <begin position="66"/>
        <end position="89"/>
    </location>
</feature>
<keyword evidence="4" id="KW-1185">Reference proteome</keyword>
<proteinExistence type="predicted"/>
<reference evidence="3" key="1">
    <citation type="submission" date="2022-11" db="EMBL/GenBank/DDBJ databases">
        <authorList>
            <person name="Mo P."/>
        </authorList>
    </citation>
    <scope>NUCLEOTIDE SEQUENCE</scope>
    <source>
        <strain evidence="3">HUAS 11-8</strain>
    </source>
</reference>
<feature type="region of interest" description="Disordered" evidence="1">
    <location>
        <begin position="1"/>
        <end position="50"/>
    </location>
</feature>
<name>A0ABY7B9A1_9PSEU</name>
<feature type="domain" description="DUF5709" evidence="2">
    <location>
        <begin position="94"/>
        <end position="137"/>
    </location>
</feature>
<dbReference type="EMBL" id="CP113836">
    <property type="protein sequence ID" value="WAL68921.1"/>
    <property type="molecule type" value="Genomic_DNA"/>
</dbReference>